<keyword evidence="3" id="KW-0238">DNA-binding</keyword>
<feature type="region of interest" description="Disordered" evidence="6">
    <location>
        <begin position="81"/>
        <end position="105"/>
    </location>
</feature>
<dbReference type="CDD" id="cd00067">
    <property type="entry name" value="GAL4"/>
    <property type="match status" value="1"/>
</dbReference>
<protein>
    <recommendedName>
        <fullName evidence="7">Zn(2)-C6 fungal-type domain-containing protein</fullName>
    </recommendedName>
</protein>
<organism evidence="9 11">
    <name type="scientific">Aureobasidium pullulans</name>
    <name type="common">Black yeast</name>
    <name type="synonym">Pullularia pullulans</name>
    <dbReference type="NCBI Taxonomy" id="5580"/>
    <lineage>
        <taxon>Eukaryota</taxon>
        <taxon>Fungi</taxon>
        <taxon>Dikarya</taxon>
        <taxon>Ascomycota</taxon>
        <taxon>Pezizomycotina</taxon>
        <taxon>Dothideomycetes</taxon>
        <taxon>Dothideomycetidae</taxon>
        <taxon>Dothideales</taxon>
        <taxon>Saccotheciaceae</taxon>
        <taxon>Aureobasidium</taxon>
    </lineage>
</organism>
<dbReference type="EMBL" id="QZBS01000328">
    <property type="protein sequence ID" value="THZ67252.1"/>
    <property type="molecule type" value="Genomic_DNA"/>
</dbReference>
<name>A0A4S9FAD5_AURPU</name>
<dbReference type="CDD" id="cd12148">
    <property type="entry name" value="fungal_TF_MHR"/>
    <property type="match status" value="1"/>
</dbReference>
<dbReference type="SUPFAM" id="SSF57701">
    <property type="entry name" value="Zn2/Cys6 DNA-binding domain"/>
    <property type="match status" value="1"/>
</dbReference>
<dbReference type="GO" id="GO:0000981">
    <property type="term" value="F:DNA-binding transcription factor activity, RNA polymerase II-specific"/>
    <property type="evidence" value="ECO:0007669"/>
    <property type="project" value="InterPro"/>
</dbReference>
<dbReference type="InterPro" id="IPR036864">
    <property type="entry name" value="Zn2-C6_fun-type_DNA-bd_sf"/>
</dbReference>
<dbReference type="EMBL" id="QZAM01000086">
    <property type="protein sequence ID" value="THW44130.1"/>
    <property type="molecule type" value="Genomic_DNA"/>
</dbReference>
<accession>A0A4S9FAD5</accession>
<proteinExistence type="predicted"/>
<dbReference type="InterPro" id="IPR051089">
    <property type="entry name" value="prtT"/>
</dbReference>
<dbReference type="Pfam" id="PF00172">
    <property type="entry name" value="Zn_clus"/>
    <property type="match status" value="1"/>
</dbReference>
<evidence type="ECO:0000313" key="9">
    <source>
        <dbReference type="EMBL" id="THZ67252.1"/>
    </source>
</evidence>
<evidence type="ECO:0000256" key="1">
    <source>
        <dbReference type="ARBA" id="ARBA00004123"/>
    </source>
</evidence>
<evidence type="ECO:0000313" key="10">
    <source>
        <dbReference type="Proteomes" id="UP000309076"/>
    </source>
</evidence>
<sequence>MNHAPHGAPARRSRRVACTECRQQKARCDAGPLPDQPCSRCRKFKLPCVVSNCFKRQHKHRKLSELEHEAEALRLELRGNEYDDAPTNDHHPQQAALGPAPSTSSIRANREFISTAGRCESPSRTADMFGHQSEHHHRSAVRTETSSTHEPGSRNAGPRSSSFPATRTTVAQSLAGVSLTGCEIDGLFSMYSPHCHARVPSRLRFADTLTHPNTYHAQSVFLFWAVISVACRKSRQYVHLFSLLAQPVAELAFLWPTTASNPIHGIQASLLLLTWPFPRFSNVLDFMYPLAGLIFHKVRQAGFHRPKAGHEFYLVEGKPARLTDAEVALRKDLWARCVLSYQSISIAKGHLPGRMIGAVGAYHTETTDRSLELQLQCQDIIVQCCTAISDTGLLSNMSDAQANAVAIIIRVFDTRVRDLEVEKLTRLAKELTQEITGFSTLTVTENLHVQSARLNILVFSLFIPSSGATDDMVEPIQLLLSTAKSVLDLVKRVVQLPTFPPSPPNHIVDTFLISTFTILRIAKIYPNNVWVADAESCINSCKLLARSLSSNDNDALFKTGMMLDDLWGNPRAYRKPDGSADAPIGYLGRLSAGLVMDAASKWHEIVDSTSMLGISGLTEGVLIGQQLPIQSSSAAFHDTTTEAMLSFGTGHNAPLSNGEGHYLSMFDDDIFGDFDWYGEMPYA</sequence>
<dbReference type="Proteomes" id="UP000309076">
    <property type="component" value="Unassembled WGS sequence"/>
</dbReference>
<keyword evidence="4" id="KW-0804">Transcription</keyword>
<evidence type="ECO:0000259" key="7">
    <source>
        <dbReference type="PROSITE" id="PS50048"/>
    </source>
</evidence>
<dbReference type="SMART" id="SM00066">
    <property type="entry name" value="GAL4"/>
    <property type="match status" value="1"/>
</dbReference>
<comment type="subcellular location">
    <subcellularLocation>
        <location evidence="1">Nucleus</location>
    </subcellularLocation>
</comment>
<dbReference type="GO" id="GO:0008270">
    <property type="term" value="F:zinc ion binding"/>
    <property type="evidence" value="ECO:0007669"/>
    <property type="project" value="InterPro"/>
</dbReference>
<comment type="caution">
    <text evidence="9">The sequence shown here is derived from an EMBL/GenBank/DDBJ whole genome shotgun (WGS) entry which is preliminary data.</text>
</comment>
<reference evidence="10 11" key="1">
    <citation type="submission" date="2018-10" db="EMBL/GenBank/DDBJ databases">
        <title>Fifty Aureobasidium pullulans genomes reveal a recombining polyextremotolerant generalist.</title>
        <authorList>
            <person name="Gostincar C."/>
            <person name="Turk M."/>
            <person name="Zajc J."/>
            <person name="Gunde-Cimerman N."/>
        </authorList>
    </citation>
    <scope>NUCLEOTIDE SEQUENCE [LARGE SCALE GENOMIC DNA]</scope>
    <source>
        <strain evidence="8 10">EXF-10796</strain>
        <strain evidence="9 11">EXF-3519</strain>
    </source>
</reference>
<dbReference type="PANTHER" id="PTHR31845:SF21">
    <property type="entry name" value="REGULATORY PROTEIN LEU3"/>
    <property type="match status" value="1"/>
</dbReference>
<evidence type="ECO:0000313" key="8">
    <source>
        <dbReference type="EMBL" id="THW44130.1"/>
    </source>
</evidence>
<evidence type="ECO:0000256" key="4">
    <source>
        <dbReference type="ARBA" id="ARBA00023163"/>
    </source>
</evidence>
<dbReference type="GO" id="GO:0005634">
    <property type="term" value="C:nucleus"/>
    <property type="evidence" value="ECO:0007669"/>
    <property type="project" value="UniProtKB-SubCell"/>
</dbReference>
<evidence type="ECO:0000256" key="2">
    <source>
        <dbReference type="ARBA" id="ARBA00023015"/>
    </source>
</evidence>
<evidence type="ECO:0000313" key="11">
    <source>
        <dbReference type="Proteomes" id="UP000309734"/>
    </source>
</evidence>
<dbReference type="Proteomes" id="UP000309734">
    <property type="component" value="Unassembled WGS sequence"/>
</dbReference>
<dbReference type="PROSITE" id="PS50048">
    <property type="entry name" value="ZN2_CY6_FUNGAL_2"/>
    <property type="match status" value="1"/>
</dbReference>
<dbReference type="InterPro" id="IPR001138">
    <property type="entry name" value="Zn2Cys6_DnaBD"/>
</dbReference>
<dbReference type="Gene3D" id="4.10.240.10">
    <property type="entry name" value="Zn(2)-C6 fungal-type DNA-binding domain"/>
    <property type="match status" value="1"/>
</dbReference>
<feature type="region of interest" description="Disordered" evidence="6">
    <location>
        <begin position="120"/>
        <end position="166"/>
    </location>
</feature>
<dbReference type="PANTHER" id="PTHR31845">
    <property type="entry name" value="FINGER DOMAIN PROTEIN, PUTATIVE-RELATED"/>
    <property type="match status" value="1"/>
</dbReference>
<evidence type="ECO:0000256" key="6">
    <source>
        <dbReference type="SAM" id="MobiDB-lite"/>
    </source>
</evidence>
<evidence type="ECO:0000256" key="5">
    <source>
        <dbReference type="ARBA" id="ARBA00023242"/>
    </source>
</evidence>
<gene>
    <name evidence="9" type="ORF">D6C85_07793</name>
    <name evidence="8" type="ORF">D6D21_05023</name>
</gene>
<evidence type="ECO:0000256" key="3">
    <source>
        <dbReference type="ARBA" id="ARBA00023125"/>
    </source>
</evidence>
<feature type="domain" description="Zn(2)-C6 fungal-type" evidence="7">
    <location>
        <begin position="17"/>
        <end position="50"/>
    </location>
</feature>
<dbReference type="AlphaFoldDB" id="A0A4S9FAD5"/>
<dbReference type="GO" id="GO:0000976">
    <property type="term" value="F:transcription cis-regulatory region binding"/>
    <property type="evidence" value="ECO:0007669"/>
    <property type="project" value="TreeGrafter"/>
</dbReference>
<dbReference type="PROSITE" id="PS00463">
    <property type="entry name" value="ZN2_CY6_FUNGAL_1"/>
    <property type="match status" value="1"/>
</dbReference>
<keyword evidence="2" id="KW-0805">Transcription regulation</keyword>
<feature type="compositionally biased region" description="Basic and acidic residues" evidence="6">
    <location>
        <begin position="81"/>
        <end position="92"/>
    </location>
</feature>
<keyword evidence="5" id="KW-0539">Nucleus</keyword>